<evidence type="ECO:0000313" key="2">
    <source>
        <dbReference type="EMBL" id="OGY41830.1"/>
    </source>
</evidence>
<keyword evidence="1" id="KW-1133">Transmembrane helix</keyword>
<organism evidence="2 3">
    <name type="scientific">Candidatus Buchananbacteria bacterium RBG_13_36_9</name>
    <dbReference type="NCBI Taxonomy" id="1797530"/>
    <lineage>
        <taxon>Bacteria</taxon>
        <taxon>Candidatus Buchananiibacteriota</taxon>
    </lineage>
</organism>
<dbReference type="Proteomes" id="UP000176498">
    <property type="component" value="Unassembled WGS sequence"/>
</dbReference>
<name>A0A1G1XQG0_9BACT</name>
<feature type="transmembrane region" description="Helical" evidence="1">
    <location>
        <begin position="132"/>
        <end position="151"/>
    </location>
</feature>
<accession>A0A1G1XQG0</accession>
<evidence type="ECO:0000313" key="3">
    <source>
        <dbReference type="Proteomes" id="UP000176498"/>
    </source>
</evidence>
<dbReference type="AlphaFoldDB" id="A0A1G1XQG0"/>
<feature type="transmembrane region" description="Helical" evidence="1">
    <location>
        <begin position="54"/>
        <end position="73"/>
    </location>
</feature>
<feature type="transmembrane region" description="Helical" evidence="1">
    <location>
        <begin position="16"/>
        <end position="34"/>
    </location>
</feature>
<sequence length="152" mass="17539">MFLTVHGAVGLAASQYFSNPLLAFLIGFILHYVFDIIPHGDTKVSKKYWNPIHITLAGLIDISVIFSLILLYIWHKGQLLPSNQIMAILGSILPDLIQFLYFFCPKNKLITKINNFHEFFHGIISKKFEFNLYWGLIFQLLILIIFILITIL</sequence>
<evidence type="ECO:0000256" key="1">
    <source>
        <dbReference type="SAM" id="Phobius"/>
    </source>
</evidence>
<dbReference type="EMBL" id="MHHZ01000013">
    <property type="protein sequence ID" value="OGY41830.1"/>
    <property type="molecule type" value="Genomic_DNA"/>
</dbReference>
<keyword evidence="1" id="KW-0472">Membrane</keyword>
<keyword evidence="1" id="KW-0812">Transmembrane</keyword>
<feature type="transmembrane region" description="Helical" evidence="1">
    <location>
        <begin position="85"/>
        <end position="104"/>
    </location>
</feature>
<gene>
    <name evidence="2" type="ORF">A2Y82_00665</name>
</gene>
<protein>
    <submittedName>
        <fullName evidence="2">Uncharacterized protein</fullName>
    </submittedName>
</protein>
<comment type="caution">
    <text evidence="2">The sequence shown here is derived from an EMBL/GenBank/DDBJ whole genome shotgun (WGS) entry which is preliminary data.</text>
</comment>
<reference evidence="2 3" key="1">
    <citation type="journal article" date="2016" name="Nat. Commun.">
        <title>Thousands of microbial genomes shed light on interconnected biogeochemical processes in an aquifer system.</title>
        <authorList>
            <person name="Anantharaman K."/>
            <person name="Brown C.T."/>
            <person name="Hug L.A."/>
            <person name="Sharon I."/>
            <person name="Castelle C.J."/>
            <person name="Probst A.J."/>
            <person name="Thomas B.C."/>
            <person name="Singh A."/>
            <person name="Wilkins M.J."/>
            <person name="Karaoz U."/>
            <person name="Brodie E.L."/>
            <person name="Williams K.H."/>
            <person name="Hubbard S.S."/>
            <person name="Banfield J.F."/>
        </authorList>
    </citation>
    <scope>NUCLEOTIDE SEQUENCE [LARGE SCALE GENOMIC DNA]</scope>
</reference>
<proteinExistence type="predicted"/>